<feature type="region of interest" description="Disordered" evidence="1">
    <location>
        <begin position="44"/>
        <end position="72"/>
    </location>
</feature>
<dbReference type="Gene3D" id="2.120.10.30">
    <property type="entry name" value="TolB, C-terminal domain"/>
    <property type="match status" value="1"/>
</dbReference>
<accession>A0A2M7XH13</accession>
<evidence type="ECO:0000313" key="3">
    <source>
        <dbReference type="EMBL" id="PJA47145.1"/>
    </source>
</evidence>
<reference evidence="4" key="1">
    <citation type="submission" date="2017-09" db="EMBL/GenBank/DDBJ databases">
        <title>Depth-based differentiation of microbial function through sediment-hosted aquifers and enrichment of novel symbionts in the deep terrestrial subsurface.</title>
        <authorList>
            <person name="Probst A.J."/>
            <person name="Ladd B."/>
            <person name="Jarett J.K."/>
            <person name="Geller-Mcgrath D.E."/>
            <person name="Sieber C.M.K."/>
            <person name="Emerson J.B."/>
            <person name="Anantharaman K."/>
            <person name="Thomas B.C."/>
            <person name="Malmstrom R."/>
            <person name="Stieglmeier M."/>
            <person name="Klingl A."/>
            <person name="Woyke T."/>
            <person name="Ryan C.M."/>
            <person name="Banfield J.F."/>
        </authorList>
    </citation>
    <scope>NUCLEOTIDE SEQUENCE [LARGE SCALE GENOMIC DNA]</scope>
</reference>
<gene>
    <name evidence="3" type="ORF">CO172_03025</name>
</gene>
<evidence type="ECO:0000313" key="4">
    <source>
        <dbReference type="Proteomes" id="UP000229749"/>
    </source>
</evidence>
<dbReference type="AlphaFoldDB" id="A0A2M7XH13"/>
<keyword evidence="2" id="KW-0472">Membrane</keyword>
<dbReference type="EMBL" id="PFWS01000047">
    <property type="protein sequence ID" value="PJA47145.1"/>
    <property type="molecule type" value="Genomic_DNA"/>
</dbReference>
<evidence type="ECO:0000256" key="1">
    <source>
        <dbReference type="SAM" id="MobiDB-lite"/>
    </source>
</evidence>
<feature type="transmembrane region" description="Helical" evidence="2">
    <location>
        <begin position="12"/>
        <end position="33"/>
    </location>
</feature>
<evidence type="ECO:0008006" key="5">
    <source>
        <dbReference type="Google" id="ProtNLM"/>
    </source>
</evidence>
<evidence type="ECO:0000256" key="2">
    <source>
        <dbReference type="SAM" id="Phobius"/>
    </source>
</evidence>
<dbReference type="Proteomes" id="UP000229749">
    <property type="component" value="Unassembled WGS sequence"/>
</dbReference>
<keyword evidence="2" id="KW-0812">Transmembrane</keyword>
<dbReference type="InterPro" id="IPR011042">
    <property type="entry name" value="6-blade_b-propeller_TolB-like"/>
</dbReference>
<comment type="caution">
    <text evidence="3">The sequence shown here is derived from an EMBL/GenBank/DDBJ whole genome shotgun (WGS) entry which is preliminary data.</text>
</comment>
<organism evidence="3 4">
    <name type="scientific">Candidatus Uhrbacteria bacterium CG_4_9_14_3_um_filter_36_7</name>
    <dbReference type="NCBI Taxonomy" id="1975033"/>
    <lineage>
        <taxon>Bacteria</taxon>
        <taxon>Candidatus Uhriibacteriota</taxon>
    </lineage>
</organism>
<dbReference type="SUPFAM" id="SSF82171">
    <property type="entry name" value="DPP6 N-terminal domain-like"/>
    <property type="match status" value="1"/>
</dbReference>
<proteinExistence type="predicted"/>
<name>A0A2M7XH13_9BACT</name>
<sequence length="407" mass="45024">MPRPNSQRFQKIILIFLFALSVIGIAFALYFMFFRVPPSQEKVVESDSPQSQTDLPISKEGVPPSVTETKPSTLPQADAIAKGSVTQTENLLLAPVEAAELRQDKMHYYDERDGKFYTIDKNGVIKELSKREFTDAQNIIWNKDGDKVVVEFPDGSNIVYDFTSGKQVTLPKHWEDFHFSPTSNELIAKSMPLDPNGRALVVSNADGSNVRAVQALGENADKVLINPSPQGQVIAFSDTANESYGLGRSMLIPLGKNQENFKGLVIEGFGFEPLWSTRGDYLIYSVSGESSQNLPLLWIVNGSVKNMGDGRQNLGLNTWAHKCTFTDISELYCAVPSSLPPYAGMQPDIAKGIPDVVYKIDLTTRQSILIGTTDTKASMTNLHISSDKQILYFTNENTGLIQSMRLK</sequence>
<keyword evidence="2" id="KW-1133">Transmembrane helix</keyword>
<protein>
    <recommendedName>
        <fullName evidence="5">Dipeptidylpeptidase IV N-terminal domain-containing protein</fullName>
    </recommendedName>
</protein>